<dbReference type="PANTHER" id="PTHR43085">
    <property type="entry name" value="HEXOKINASE FAMILY MEMBER"/>
    <property type="match status" value="1"/>
</dbReference>
<keyword evidence="2" id="KW-0808">Transferase</keyword>
<keyword evidence="6" id="KW-1185">Reference proteome</keyword>
<dbReference type="InterPro" id="IPR029056">
    <property type="entry name" value="Ribokinase-like"/>
</dbReference>
<dbReference type="EMBL" id="BORT01000003">
    <property type="protein sequence ID" value="GIO46236.1"/>
    <property type="molecule type" value="Genomic_DNA"/>
</dbReference>
<dbReference type="SUPFAM" id="SSF53613">
    <property type="entry name" value="Ribokinase-like"/>
    <property type="match status" value="1"/>
</dbReference>
<sequence length="406" mass="43864">MTKSVAVPFPVMVGGHICLDVIPALRGEGFGLAPGKLMNIGQAVLAAGGAVANTGLALHRLGIPVQPMGKIGDDIFGHALLSIFRNEQDSLANEMIISAGESTSYSIVLSPPATDRMFLHYTGANDTFGSEDVKAGPLADAGLFHFGYPPLMRRMYENGGTELISLMKRAKSAGATTSLDLAMPDPDAAAGRQDWKSILGGVLPYVDLFLPSIEELLFMLRREQYDQLLQKHGNERLIEYVDSELLRALSSDLLAMGAAVVVLKLGEHGLYMRTTAVKERFRKAGRYCPKHDEWLARELYIPCFNVEAAGTTGAGDCAIAGFLAGFIQGLKPEQVLIGAAATGACSVERMDATSGIPPWDNVRLRVASGWRQHEPKPFLEGYRANDQHHAVVYQSSWDGISNPDHT</sequence>
<dbReference type="InterPro" id="IPR050306">
    <property type="entry name" value="PfkB_Carbo_kinase"/>
</dbReference>
<gene>
    <name evidence="5" type="ORF">J34TS1_10010</name>
</gene>
<comment type="caution">
    <text evidence="5">The sequence shown here is derived from an EMBL/GenBank/DDBJ whole genome shotgun (WGS) entry which is preliminary data.</text>
</comment>
<evidence type="ECO:0000256" key="3">
    <source>
        <dbReference type="ARBA" id="ARBA00022777"/>
    </source>
</evidence>
<dbReference type="PANTHER" id="PTHR43085:SF57">
    <property type="entry name" value="CARBOHYDRATE KINASE PFKB DOMAIN-CONTAINING PROTEIN"/>
    <property type="match status" value="1"/>
</dbReference>
<organism evidence="5 6">
    <name type="scientific">Paenibacillus azoreducens</name>
    <dbReference type="NCBI Taxonomy" id="116718"/>
    <lineage>
        <taxon>Bacteria</taxon>
        <taxon>Bacillati</taxon>
        <taxon>Bacillota</taxon>
        <taxon>Bacilli</taxon>
        <taxon>Bacillales</taxon>
        <taxon>Paenibacillaceae</taxon>
        <taxon>Paenibacillus</taxon>
    </lineage>
</organism>
<evidence type="ECO:0000259" key="4">
    <source>
        <dbReference type="Pfam" id="PF00294"/>
    </source>
</evidence>
<dbReference type="RefSeq" id="WP_212977286.1">
    <property type="nucleotide sequence ID" value="NZ_AP025343.1"/>
</dbReference>
<dbReference type="Proteomes" id="UP000682811">
    <property type="component" value="Unassembled WGS sequence"/>
</dbReference>
<reference evidence="5 6" key="1">
    <citation type="submission" date="2021-03" db="EMBL/GenBank/DDBJ databases">
        <title>Antimicrobial resistance genes in bacteria isolated from Japanese honey, and their potential for conferring macrolide and lincosamide resistance in the American foulbrood pathogen Paenibacillus larvae.</title>
        <authorList>
            <person name="Okamoto M."/>
            <person name="Kumagai M."/>
            <person name="Kanamori H."/>
            <person name="Takamatsu D."/>
        </authorList>
    </citation>
    <scope>NUCLEOTIDE SEQUENCE [LARGE SCALE GENOMIC DNA]</scope>
    <source>
        <strain evidence="5 6">J34TS1</strain>
    </source>
</reference>
<accession>A0A919Y784</accession>
<evidence type="ECO:0000256" key="2">
    <source>
        <dbReference type="ARBA" id="ARBA00022679"/>
    </source>
</evidence>
<dbReference type="InterPro" id="IPR011611">
    <property type="entry name" value="PfkB_dom"/>
</dbReference>
<evidence type="ECO:0000313" key="6">
    <source>
        <dbReference type="Proteomes" id="UP000682811"/>
    </source>
</evidence>
<protein>
    <submittedName>
        <fullName evidence="5">Adenosine kinase</fullName>
    </submittedName>
</protein>
<dbReference type="Gene3D" id="3.40.1190.20">
    <property type="match status" value="1"/>
</dbReference>
<evidence type="ECO:0000313" key="5">
    <source>
        <dbReference type="EMBL" id="GIO46236.1"/>
    </source>
</evidence>
<dbReference type="GO" id="GO:0016301">
    <property type="term" value="F:kinase activity"/>
    <property type="evidence" value="ECO:0007669"/>
    <property type="project" value="UniProtKB-KW"/>
</dbReference>
<name>A0A919Y784_9BACL</name>
<keyword evidence="3 5" id="KW-0418">Kinase</keyword>
<comment type="similarity">
    <text evidence="1">Belongs to the carbohydrate kinase PfkB family.</text>
</comment>
<proteinExistence type="inferred from homology"/>
<evidence type="ECO:0000256" key="1">
    <source>
        <dbReference type="ARBA" id="ARBA00010688"/>
    </source>
</evidence>
<dbReference type="AlphaFoldDB" id="A0A919Y784"/>
<dbReference type="Pfam" id="PF00294">
    <property type="entry name" value="PfkB"/>
    <property type="match status" value="1"/>
</dbReference>
<feature type="domain" description="Carbohydrate kinase PfkB" evidence="4">
    <location>
        <begin position="12"/>
        <end position="357"/>
    </location>
</feature>